<dbReference type="KEGG" id="dej:AWY79_02875"/>
<dbReference type="Proteomes" id="UP000295506">
    <property type="component" value="Unassembled WGS sequence"/>
</dbReference>
<protein>
    <submittedName>
        <fullName evidence="2">1-(5-phosphoribosyl)-5-amino-4-imidazole-carboxylate carboxylase</fullName>
    </submittedName>
</protein>
<dbReference type="GO" id="GO:0006189">
    <property type="term" value="P:'de novo' IMP biosynthetic process"/>
    <property type="evidence" value="ECO:0007669"/>
    <property type="project" value="InterPro"/>
</dbReference>
<dbReference type="Pfam" id="PF00731">
    <property type="entry name" value="AIRC"/>
    <property type="match status" value="1"/>
</dbReference>
<keyword evidence="4" id="KW-1185">Reference proteome</keyword>
<evidence type="ECO:0000313" key="3">
    <source>
        <dbReference type="EMBL" id="TDT87836.1"/>
    </source>
</evidence>
<dbReference type="OrthoDB" id="9782511at2"/>
<dbReference type="GO" id="GO:0016787">
    <property type="term" value="F:hydrolase activity"/>
    <property type="evidence" value="ECO:0007669"/>
    <property type="project" value="InterPro"/>
</dbReference>
<dbReference type="SUPFAM" id="SSF52255">
    <property type="entry name" value="N5-CAIR mutase (phosphoribosylaminoimidazole carboxylase, PurE)"/>
    <property type="match status" value="1"/>
</dbReference>
<evidence type="ECO:0000259" key="1">
    <source>
        <dbReference type="SMART" id="SM01001"/>
    </source>
</evidence>
<gene>
    <name evidence="2" type="ORF">AWY79_02875</name>
    <name evidence="3" type="ORF">EDC59_10731</name>
</gene>
<dbReference type="SMART" id="SM01001">
    <property type="entry name" value="AIRC"/>
    <property type="match status" value="1"/>
</dbReference>
<dbReference type="PANTHER" id="PTHR43064:SF1">
    <property type="entry name" value="SLL1489 PROTEIN"/>
    <property type="match status" value="1"/>
</dbReference>
<dbReference type="NCBIfam" id="NF033503">
    <property type="entry name" value="LarB"/>
    <property type="match status" value="1"/>
</dbReference>
<evidence type="ECO:0000313" key="5">
    <source>
        <dbReference type="Proteomes" id="UP000295506"/>
    </source>
</evidence>
<dbReference type="EMBL" id="SOBK01000007">
    <property type="protein sequence ID" value="TDT87836.1"/>
    <property type="molecule type" value="Genomic_DNA"/>
</dbReference>
<dbReference type="Gene3D" id="3.40.50.1970">
    <property type="match status" value="1"/>
</dbReference>
<reference evidence="3 5" key="2">
    <citation type="submission" date="2019-03" db="EMBL/GenBank/DDBJ databases">
        <title>Genomic Encyclopedia of Type Strains, Phase IV (KMG-IV): sequencing the most valuable type-strain genomes for metagenomic binning, comparative biology and taxonomic classification.</title>
        <authorList>
            <person name="Goeker M."/>
        </authorList>
    </citation>
    <scope>NUCLEOTIDE SEQUENCE [LARGE SCALE GENOMIC DNA]</scope>
    <source>
        <strain evidence="3 5">DSM 101483</strain>
    </source>
</reference>
<dbReference type="InterPro" id="IPR000031">
    <property type="entry name" value="PurE_dom"/>
</dbReference>
<proteinExistence type="predicted"/>
<dbReference type="RefSeq" id="WP_066800009.1">
    <property type="nucleotide sequence ID" value="NZ_CP014206.1"/>
</dbReference>
<accession>A0A126QJG1</accession>
<dbReference type="EMBL" id="CP014206">
    <property type="protein sequence ID" value="AMK10133.1"/>
    <property type="molecule type" value="Genomic_DNA"/>
</dbReference>
<dbReference type="Proteomes" id="UP000055611">
    <property type="component" value="Chromosome"/>
</dbReference>
<evidence type="ECO:0000313" key="2">
    <source>
        <dbReference type="EMBL" id="AMK10133.1"/>
    </source>
</evidence>
<feature type="domain" description="PurE" evidence="1">
    <location>
        <begin position="114"/>
        <end position="246"/>
    </location>
</feature>
<name>A0A126QJG1_9BACT</name>
<dbReference type="AlphaFoldDB" id="A0A126QJG1"/>
<evidence type="ECO:0000313" key="4">
    <source>
        <dbReference type="Proteomes" id="UP000055611"/>
    </source>
</evidence>
<sequence>MSLDRLLDDFEAGRITREQLKREMSGSAFIDVGCAKLDHHRAERTGGPEVVYCEGKSPDQVAVIFDRLLRANGRVLGTRAGREHFEAVSGLDNARFDPVSRLITAGSSAVDLEGKVVVVSAGTSDTPVAEEAAGTAEFLGSFVVRHFDCGVAGIHRLFSVMGEINDASVIIAVAGMEGALPSVIGGLALPPIVAVPTSVGYGANFQGLAPLLTMMNSCAPGVGVVNIDNGFGAGYLAHKINMLALGGGQRTERA</sequence>
<dbReference type="PANTHER" id="PTHR43064">
    <property type="entry name" value="PHOSPHORIBOSYLAMINOIMIDAZOLE CARBOXYLASE-RELATED"/>
    <property type="match status" value="1"/>
</dbReference>
<reference evidence="2 4" key="1">
    <citation type="journal article" date="2016" name="Front. Microbiol.">
        <title>Genome Sequence of the Piezophilic, Mesophilic Sulfate-Reducing Bacterium Desulfovibrio indicus J2T.</title>
        <authorList>
            <person name="Cao J."/>
            <person name="Maignien L."/>
            <person name="Shao Z."/>
            <person name="Alain K."/>
            <person name="Jebbar M."/>
        </authorList>
    </citation>
    <scope>NUCLEOTIDE SEQUENCE [LARGE SCALE GENOMIC DNA]</scope>
    <source>
        <strain evidence="2 4">J2</strain>
    </source>
</reference>
<dbReference type="InterPro" id="IPR039476">
    <property type="entry name" value="P2CMN_synthase_LarB"/>
</dbReference>
<organism evidence="3 5">
    <name type="scientific">Pseudodesulfovibrio indicus</name>
    <dbReference type="NCBI Taxonomy" id="1716143"/>
    <lineage>
        <taxon>Bacteria</taxon>
        <taxon>Pseudomonadati</taxon>
        <taxon>Thermodesulfobacteriota</taxon>
        <taxon>Desulfovibrionia</taxon>
        <taxon>Desulfovibrionales</taxon>
        <taxon>Desulfovibrionaceae</taxon>
    </lineage>
</organism>